<evidence type="ECO:0000256" key="4">
    <source>
        <dbReference type="ARBA" id="ARBA00022679"/>
    </source>
</evidence>
<organism evidence="11 12">
    <name type="scientific">Reticulomyxa filosa</name>
    <dbReference type="NCBI Taxonomy" id="46433"/>
    <lineage>
        <taxon>Eukaryota</taxon>
        <taxon>Sar</taxon>
        <taxon>Rhizaria</taxon>
        <taxon>Retaria</taxon>
        <taxon>Foraminifera</taxon>
        <taxon>Monothalamids</taxon>
        <taxon>Reticulomyxidae</taxon>
        <taxon>Reticulomyxa</taxon>
    </lineage>
</organism>
<dbReference type="InterPro" id="IPR011009">
    <property type="entry name" value="Kinase-like_dom_sf"/>
</dbReference>
<dbReference type="GO" id="GO:0004674">
    <property type="term" value="F:protein serine/threonine kinase activity"/>
    <property type="evidence" value="ECO:0007669"/>
    <property type="project" value="UniProtKB-KW"/>
</dbReference>
<keyword evidence="6 11" id="KW-0418">Kinase</keyword>
<comment type="catalytic activity">
    <reaction evidence="8">
        <text>L-threonyl-[protein] + ATP = O-phospho-L-threonyl-[protein] + ADP + H(+)</text>
        <dbReference type="Rhea" id="RHEA:46608"/>
        <dbReference type="Rhea" id="RHEA-COMP:11060"/>
        <dbReference type="Rhea" id="RHEA-COMP:11605"/>
        <dbReference type="ChEBI" id="CHEBI:15378"/>
        <dbReference type="ChEBI" id="CHEBI:30013"/>
        <dbReference type="ChEBI" id="CHEBI:30616"/>
        <dbReference type="ChEBI" id="CHEBI:61977"/>
        <dbReference type="ChEBI" id="CHEBI:456216"/>
        <dbReference type="EC" id="2.7.11.1"/>
    </reaction>
</comment>
<dbReference type="FunFam" id="1.10.510.10:FF:000086">
    <property type="entry name" value="Non-specific serine/threonine protein kinase"/>
    <property type="match status" value="1"/>
</dbReference>
<dbReference type="Gene3D" id="3.30.200.20">
    <property type="entry name" value="Phosphorylase Kinase, domain 1"/>
    <property type="match status" value="1"/>
</dbReference>
<dbReference type="AlphaFoldDB" id="X6NPI2"/>
<evidence type="ECO:0000256" key="9">
    <source>
        <dbReference type="ARBA" id="ARBA00048679"/>
    </source>
</evidence>
<dbReference type="OMA" id="PFIVQLE"/>
<evidence type="ECO:0000256" key="2">
    <source>
        <dbReference type="ARBA" id="ARBA00022527"/>
    </source>
</evidence>
<dbReference type="SMART" id="SM00220">
    <property type="entry name" value="S_TKc"/>
    <property type="match status" value="1"/>
</dbReference>
<name>X6NPI2_RETFI</name>
<evidence type="ECO:0000313" key="12">
    <source>
        <dbReference type="Proteomes" id="UP000023152"/>
    </source>
</evidence>
<keyword evidence="4" id="KW-0808">Transferase</keyword>
<evidence type="ECO:0000259" key="10">
    <source>
        <dbReference type="PROSITE" id="PS50011"/>
    </source>
</evidence>
<dbReference type="PROSITE" id="PS00108">
    <property type="entry name" value="PROTEIN_KINASE_ST"/>
    <property type="match status" value="1"/>
</dbReference>
<evidence type="ECO:0000256" key="6">
    <source>
        <dbReference type="ARBA" id="ARBA00022777"/>
    </source>
</evidence>
<keyword evidence="7" id="KW-0067">ATP-binding</keyword>
<evidence type="ECO:0000256" key="3">
    <source>
        <dbReference type="ARBA" id="ARBA00022553"/>
    </source>
</evidence>
<sequence length="123" mass="14198">DAAYLYLVMEYCGGGDLMGLLIKKDILSDNDTRFYISELASAIDHVHELGFVHRDLKPDNVLIGTDGHIRLSDFGLAKSFQSLNDKNLGNWQKYVATLRVLFFNNIKKKKKKRDDKIYNRLFQ</sequence>
<proteinExistence type="predicted"/>
<keyword evidence="12" id="KW-1185">Reference proteome</keyword>
<keyword evidence="5" id="KW-0547">Nucleotide-binding</keyword>
<dbReference type="PANTHER" id="PTHR24356:SF1">
    <property type="entry name" value="SERINE_THREONINE-PROTEIN KINASE GREATWALL"/>
    <property type="match status" value="1"/>
</dbReference>
<evidence type="ECO:0000256" key="1">
    <source>
        <dbReference type="ARBA" id="ARBA00012513"/>
    </source>
</evidence>
<dbReference type="Pfam" id="PF00069">
    <property type="entry name" value="Pkinase"/>
    <property type="match status" value="1"/>
</dbReference>
<feature type="non-terminal residue" evidence="11">
    <location>
        <position position="1"/>
    </location>
</feature>
<dbReference type="OrthoDB" id="63267at2759"/>
<dbReference type="InterPro" id="IPR000719">
    <property type="entry name" value="Prot_kinase_dom"/>
</dbReference>
<evidence type="ECO:0000313" key="11">
    <source>
        <dbReference type="EMBL" id="ETO27287.1"/>
    </source>
</evidence>
<dbReference type="EMBL" id="ASPP01007347">
    <property type="protein sequence ID" value="ETO27287.1"/>
    <property type="molecule type" value="Genomic_DNA"/>
</dbReference>
<evidence type="ECO:0000256" key="5">
    <source>
        <dbReference type="ARBA" id="ARBA00022741"/>
    </source>
</evidence>
<gene>
    <name evidence="11" type="ORF">RFI_09846</name>
</gene>
<dbReference type="InterPro" id="IPR008271">
    <property type="entry name" value="Ser/Thr_kinase_AS"/>
</dbReference>
<dbReference type="SUPFAM" id="SSF56112">
    <property type="entry name" value="Protein kinase-like (PK-like)"/>
    <property type="match status" value="1"/>
</dbReference>
<accession>X6NPI2</accession>
<dbReference type="GO" id="GO:0005524">
    <property type="term" value="F:ATP binding"/>
    <property type="evidence" value="ECO:0007669"/>
    <property type="project" value="UniProtKB-KW"/>
</dbReference>
<dbReference type="Proteomes" id="UP000023152">
    <property type="component" value="Unassembled WGS sequence"/>
</dbReference>
<reference evidence="11 12" key="1">
    <citation type="journal article" date="2013" name="Curr. Biol.">
        <title>The Genome of the Foraminiferan Reticulomyxa filosa.</title>
        <authorList>
            <person name="Glockner G."/>
            <person name="Hulsmann N."/>
            <person name="Schleicher M."/>
            <person name="Noegel A.A."/>
            <person name="Eichinger L."/>
            <person name="Gallinger C."/>
            <person name="Pawlowski J."/>
            <person name="Sierra R."/>
            <person name="Euteneuer U."/>
            <person name="Pillet L."/>
            <person name="Moustafa A."/>
            <person name="Platzer M."/>
            <person name="Groth M."/>
            <person name="Szafranski K."/>
            <person name="Schliwa M."/>
        </authorList>
    </citation>
    <scope>NUCLEOTIDE SEQUENCE [LARGE SCALE GENOMIC DNA]</scope>
</reference>
<keyword evidence="2" id="KW-0723">Serine/threonine-protein kinase</keyword>
<dbReference type="EC" id="2.7.11.1" evidence="1"/>
<feature type="domain" description="Protein kinase" evidence="10">
    <location>
        <begin position="1"/>
        <end position="123"/>
    </location>
</feature>
<dbReference type="PANTHER" id="PTHR24356">
    <property type="entry name" value="SERINE/THREONINE-PROTEIN KINASE"/>
    <property type="match status" value="1"/>
</dbReference>
<keyword evidence="3" id="KW-0597">Phosphoprotein</keyword>
<dbReference type="PROSITE" id="PS50011">
    <property type="entry name" value="PROTEIN_KINASE_DOM"/>
    <property type="match status" value="1"/>
</dbReference>
<dbReference type="InterPro" id="IPR050236">
    <property type="entry name" value="Ser_Thr_kinase_AGC"/>
</dbReference>
<dbReference type="GO" id="GO:0035556">
    <property type="term" value="P:intracellular signal transduction"/>
    <property type="evidence" value="ECO:0007669"/>
    <property type="project" value="TreeGrafter"/>
</dbReference>
<comment type="catalytic activity">
    <reaction evidence="9">
        <text>L-seryl-[protein] + ATP = O-phospho-L-seryl-[protein] + ADP + H(+)</text>
        <dbReference type="Rhea" id="RHEA:17989"/>
        <dbReference type="Rhea" id="RHEA-COMP:9863"/>
        <dbReference type="Rhea" id="RHEA-COMP:11604"/>
        <dbReference type="ChEBI" id="CHEBI:15378"/>
        <dbReference type="ChEBI" id="CHEBI:29999"/>
        <dbReference type="ChEBI" id="CHEBI:30616"/>
        <dbReference type="ChEBI" id="CHEBI:83421"/>
        <dbReference type="ChEBI" id="CHEBI:456216"/>
        <dbReference type="EC" id="2.7.11.1"/>
    </reaction>
</comment>
<evidence type="ECO:0000256" key="7">
    <source>
        <dbReference type="ARBA" id="ARBA00022840"/>
    </source>
</evidence>
<dbReference type="Gene3D" id="1.10.510.10">
    <property type="entry name" value="Transferase(Phosphotransferase) domain 1"/>
    <property type="match status" value="1"/>
</dbReference>
<comment type="caution">
    <text evidence="11">The sequence shown here is derived from an EMBL/GenBank/DDBJ whole genome shotgun (WGS) entry which is preliminary data.</text>
</comment>
<evidence type="ECO:0000256" key="8">
    <source>
        <dbReference type="ARBA" id="ARBA00047899"/>
    </source>
</evidence>
<protein>
    <recommendedName>
        <fullName evidence="1">non-specific serine/threonine protein kinase</fullName>
        <ecNumber evidence="1">2.7.11.1</ecNumber>
    </recommendedName>
</protein>